<name>A0A7T0G2S0_9BACT</name>
<dbReference type="PANTHER" id="PTHR34504:SF2">
    <property type="entry name" value="UPF0150 PROTEIN SSL0259"/>
    <property type="match status" value="1"/>
</dbReference>
<feature type="domain" description="HicB-like antitoxin of toxin-antitoxin system" evidence="1">
    <location>
        <begin position="4"/>
        <end position="78"/>
    </location>
</feature>
<dbReference type="InterPro" id="IPR031807">
    <property type="entry name" value="HicB-like"/>
</dbReference>
<dbReference type="Proteomes" id="UP000594464">
    <property type="component" value="Chromosome"/>
</dbReference>
<dbReference type="Pfam" id="PF15919">
    <property type="entry name" value="HicB_lk_antitox"/>
    <property type="match status" value="1"/>
</dbReference>
<gene>
    <name evidence="2" type="ORF">G3M78_03875</name>
</gene>
<accession>A0A7T0G2S0</accession>
<dbReference type="PANTHER" id="PTHR34504">
    <property type="entry name" value="ANTITOXIN HICB"/>
    <property type="match status" value="1"/>
</dbReference>
<dbReference type="InterPro" id="IPR035069">
    <property type="entry name" value="TTHA1013/TTHA0281-like"/>
</dbReference>
<reference evidence="3" key="1">
    <citation type="submission" date="2020-02" db="EMBL/GenBank/DDBJ databases">
        <title>Genomic and physiological characterization of two novel Nitrospinaceae genera.</title>
        <authorList>
            <person name="Mueller A.J."/>
            <person name="Jung M.-Y."/>
            <person name="Strachan C.R."/>
            <person name="Herbold C.W."/>
            <person name="Kirkegaard R.H."/>
            <person name="Daims H."/>
        </authorList>
    </citation>
    <scope>NUCLEOTIDE SEQUENCE [LARGE SCALE GENOMIC DNA]</scope>
</reference>
<evidence type="ECO:0000313" key="3">
    <source>
        <dbReference type="Proteomes" id="UP000594464"/>
    </source>
</evidence>
<dbReference type="EMBL" id="CP048620">
    <property type="protein sequence ID" value="QPJ64578.1"/>
    <property type="molecule type" value="Genomic_DNA"/>
</dbReference>
<dbReference type="KEGG" id="nva:G3M78_03875"/>
<evidence type="ECO:0000313" key="2">
    <source>
        <dbReference type="EMBL" id="QPJ64578.1"/>
    </source>
</evidence>
<sequence length="83" mass="9267">MATYIGLVRKDPNSDFGVDFPDFPGCVTGARTIKKVRNMAQEALELHIEAMMEEGLPIPAPSSWEKIIKDHDQPDVMMIPVII</sequence>
<dbReference type="Gene3D" id="3.30.160.250">
    <property type="match status" value="1"/>
</dbReference>
<protein>
    <submittedName>
        <fullName evidence="2">HicB family protein</fullName>
    </submittedName>
</protein>
<dbReference type="InterPro" id="IPR051404">
    <property type="entry name" value="TA_system_antitoxin"/>
</dbReference>
<organism evidence="2 3">
    <name type="scientific">Candidatus Nitrohelix vancouverensis</name>
    <dbReference type="NCBI Taxonomy" id="2705534"/>
    <lineage>
        <taxon>Bacteria</taxon>
        <taxon>Pseudomonadati</taxon>
        <taxon>Nitrospinota/Tectimicrobiota group</taxon>
        <taxon>Nitrospinota</taxon>
        <taxon>Nitrospinia</taxon>
        <taxon>Nitrospinales</taxon>
        <taxon>Nitrospinaceae</taxon>
        <taxon>Candidatus Nitrohelix</taxon>
    </lineage>
</organism>
<dbReference type="AlphaFoldDB" id="A0A7T0G2S0"/>
<proteinExistence type="predicted"/>
<dbReference type="SUPFAM" id="SSF143100">
    <property type="entry name" value="TTHA1013/TTHA0281-like"/>
    <property type="match status" value="1"/>
</dbReference>
<evidence type="ECO:0000259" key="1">
    <source>
        <dbReference type="Pfam" id="PF15919"/>
    </source>
</evidence>